<comment type="caution">
    <text evidence="2">The sequence shown here is derived from an EMBL/GenBank/DDBJ whole genome shotgun (WGS) entry which is preliminary data.</text>
</comment>
<proteinExistence type="predicted"/>
<dbReference type="SUPFAM" id="SSF55120">
    <property type="entry name" value="Pseudouridine synthase"/>
    <property type="match status" value="1"/>
</dbReference>
<dbReference type="Gene3D" id="3.30.2350.10">
    <property type="entry name" value="Pseudouridine synthase"/>
    <property type="match status" value="1"/>
</dbReference>
<dbReference type="InterPro" id="IPR006145">
    <property type="entry name" value="PsdUridine_synth_RsuA/RluA"/>
</dbReference>
<name>A0A8H2K3X2_ACIRA</name>
<dbReference type="InterPro" id="IPR020103">
    <property type="entry name" value="PsdUridine_synth_cat_dom_sf"/>
</dbReference>
<dbReference type="InterPro" id="IPR050188">
    <property type="entry name" value="RluA_PseudoU_synthase"/>
</dbReference>
<protein>
    <submittedName>
        <fullName evidence="2">Pseudouridylate synthase</fullName>
    </submittedName>
</protein>
<dbReference type="PROSITE" id="PS01129">
    <property type="entry name" value="PSI_RLU"/>
    <property type="match status" value="1"/>
</dbReference>
<evidence type="ECO:0000313" key="3">
    <source>
        <dbReference type="Proteomes" id="UP000314285"/>
    </source>
</evidence>
<dbReference type="AlphaFoldDB" id="A0A8H2K3X2"/>
<dbReference type="Pfam" id="PF00849">
    <property type="entry name" value="PseudoU_synth_2"/>
    <property type="match status" value="1"/>
</dbReference>
<dbReference type="PANTHER" id="PTHR21600:SF84">
    <property type="entry name" value="PSEUDOURIDINE SYNTHASE RSUA_RLUA-LIKE DOMAIN-CONTAINING PROTEIN"/>
    <property type="match status" value="1"/>
</dbReference>
<dbReference type="GO" id="GO:0140098">
    <property type="term" value="F:catalytic activity, acting on RNA"/>
    <property type="evidence" value="ECO:0007669"/>
    <property type="project" value="UniProtKB-ARBA"/>
</dbReference>
<organism evidence="2 3">
    <name type="scientific">Acinetobacter radioresistens</name>
    <dbReference type="NCBI Taxonomy" id="40216"/>
    <lineage>
        <taxon>Bacteria</taxon>
        <taxon>Pseudomonadati</taxon>
        <taxon>Pseudomonadota</taxon>
        <taxon>Gammaproteobacteria</taxon>
        <taxon>Moraxellales</taxon>
        <taxon>Moraxellaceae</taxon>
        <taxon>Acinetobacter</taxon>
    </lineage>
</organism>
<dbReference type="Proteomes" id="UP000314285">
    <property type="component" value="Unassembled WGS sequence"/>
</dbReference>
<evidence type="ECO:0000259" key="1">
    <source>
        <dbReference type="Pfam" id="PF00849"/>
    </source>
</evidence>
<sequence>MNKPFSTVFIPPMIDGVSASKVFLPLKSQANTIYEHLTQQFPHINANEWMQRFEDGLVYTTHGQKLRIDSIYEGNQHIYYYRFLSKETPVPFEHHILHETDEFLVVDKPHFLTMSPTGQYVQETLLVRLKKQTGIETLTPIHRLDRETAGVVLFSKRPETRGLYQKLFAERKVEKTYHAVAPFKPELNFPINLTLRLDKGEPFYTMQIVEGESNTETLIDLLDVRAHWAKYQLKPRTGKQHQLRVHLNHLGIPIQNDSFYPIVQHKSDNDFTAPLQLLAKEITFIDPVDLVKKTYQSGFDLLL</sequence>
<dbReference type="GO" id="GO:0003723">
    <property type="term" value="F:RNA binding"/>
    <property type="evidence" value="ECO:0007669"/>
    <property type="project" value="InterPro"/>
</dbReference>
<feature type="domain" description="Pseudouridine synthase RsuA/RluA-like" evidence="1">
    <location>
        <begin position="103"/>
        <end position="249"/>
    </location>
</feature>
<dbReference type="PANTHER" id="PTHR21600">
    <property type="entry name" value="MITOCHONDRIAL RNA PSEUDOURIDINE SYNTHASE"/>
    <property type="match status" value="1"/>
</dbReference>
<dbReference type="EMBL" id="VFBM01000001">
    <property type="protein sequence ID" value="TNX94082.1"/>
    <property type="molecule type" value="Genomic_DNA"/>
</dbReference>
<dbReference type="GO" id="GO:0000455">
    <property type="term" value="P:enzyme-directed rRNA pseudouridine synthesis"/>
    <property type="evidence" value="ECO:0007669"/>
    <property type="project" value="TreeGrafter"/>
</dbReference>
<dbReference type="RefSeq" id="WP_005025541.1">
    <property type="nucleotide sequence ID" value="NZ_CP027365.1"/>
</dbReference>
<dbReference type="GO" id="GO:0009982">
    <property type="term" value="F:pseudouridine synthase activity"/>
    <property type="evidence" value="ECO:0007669"/>
    <property type="project" value="InterPro"/>
</dbReference>
<accession>A0A8H2K3X2</accession>
<dbReference type="InterPro" id="IPR006224">
    <property type="entry name" value="PsdUridine_synth_RluA-like_CS"/>
</dbReference>
<evidence type="ECO:0000313" key="2">
    <source>
        <dbReference type="EMBL" id="TNX94082.1"/>
    </source>
</evidence>
<gene>
    <name evidence="2" type="ORF">FHY67_01045</name>
</gene>
<reference evidence="2 3" key="1">
    <citation type="submission" date="2019-06" db="EMBL/GenBank/DDBJ databases">
        <title>Genome of Acinetobacter radioresistens APH1, a phenol degrading strain.</title>
        <authorList>
            <person name="Liu Y."/>
        </authorList>
    </citation>
    <scope>NUCLEOTIDE SEQUENCE [LARGE SCALE GENOMIC DNA]</scope>
    <source>
        <strain evidence="2 3">APH1</strain>
    </source>
</reference>